<organism evidence="1 2">
    <name type="scientific">Bacteroides nordii CL02T12C05</name>
    <dbReference type="NCBI Taxonomy" id="997884"/>
    <lineage>
        <taxon>Bacteria</taxon>
        <taxon>Pseudomonadati</taxon>
        <taxon>Bacteroidota</taxon>
        <taxon>Bacteroidia</taxon>
        <taxon>Bacteroidales</taxon>
        <taxon>Bacteroidaceae</taxon>
        <taxon>Bacteroides</taxon>
    </lineage>
</organism>
<gene>
    <name evidence="1" type="ORF">HMPREF1068_04193</name>
</gene>
<dbReference type="RefSeq" id="WP_007487499.1">
    <property type="nucleotide sequence ID" value="NZ_JH724317.1"/>
</dbReference>
<dbReference type="InterPro" id="IPR046002">
    <property type="entry name" value="DUF5958"/>
</dbReference>
<reference evidence="1 2" key="1">
    <citation type="submission" date="2012-02" db="EMBL/GenBank/DDBJ databases">
        <title>The Genome Sequence of Bacteroides nordii CL02T12C05.</title>
        <authorList>
            <consortium name="The Broad Institute Genome Sequencing Platform"/>
            <person name="Earl A."/>
            <person name="Ward D."/>
            <person name="Feldgarden M."/>
            <person name="Gevers D."/>
            <person name="Zitomersky N.L."/>
            <person name="Coyne M.J."/>
            <person name="Comstock L.E."/>
            <person name="Young S.K."/>
            <person name="Zeng Q."/>
            <person name="Gargeya S."/>
            <person name="Fitzgerald M."/>
            <person name="Haas B."/>
            <person name="Abouelleil A."/>
            <person name="Alvarado L."/>
            <person name="Arachchi H.M."/>
            <person name="Berlin A."/>
            <person name="Chapman S.B."/>
            <person name="Gearin G."/>
            <person name="Goldberg J."/>
            <person name="Griggs A."/>
            <person name="Gujja S."/>
            <person name="Hansen M."/>
            <person name="Heiman D."/>
            <person name="Howarth C."/>
            <person name="Larimer J."/>
            <person name="Lui A."/>
            <person name="MacDonald P.J.P."/>
            <person name="McCowen C."/>
            <person name="Montmayeur A."/>
            <person name="Murphy C."/>
            <person name="Neiman D."/>
            <person name="Pearson M."/>
            <person name="Priest M."/>
            <person name="Roberts A."/>
            <person name="Saif S."/>
            <person name="Shea T."/>
            <person name="Sisk P."/>
            <person name="Stolte C."/>
            <person name="Sykes S."/>
            <person name="Wortman J."/>
            <person name="Nusbaum C."/>
            <person name="Birren B."/>
        </authorList>
    </citation>
    <scope>NUCLEOTIDE SEQUENCE [LARGE SCALE GENOMIC DNA]</scope>
    <source>
        <strain evidence="1 2">CL02T12C05</strain>
    </source>
</reference>
<dbReference type="eggNOG" id="ENOG5032XHC">
    <property type="taxonomic scope" value="Bacteria"/>
</dbReference>
<sequence>MKIKEEILINQYGQSLVNESEISVHFNNLTKIQQQEYLLNLIELILQSKPKESDIEIAIKSSLLRPTYTPCILLRNGIKYNNLKKIADLPYSERLKSLVLLLNLFKVAYQRRFEKEKNQYSKWWYSDLSNEKNIELILKQYEI</sequence>
<evidence type="ECO:0000313" key="2">
    <source>
        <dbReference type="Proteomes" id="UP000003089"/>
    </source>
</evidence>
<accession>I9RMZ3</accession>
<protein>
    <submittedName>
        <fullName evidence="1">Uncharacterized protein</fullName>
    </submittedName>
</protein>
<dbReference type="Pfam" id="PF19383">
    <property type="entry name" value="DUF5958"/>
    <property type="match status" value="1"/>
</dbReference>
<proteinExistence type="predicted"/>
<name>I9RMZ3_9BACE</name>
<dbReference type="HOGENOM" id="CLU_120514_0_0_10"/>
<dbReference type="PATRIC" id="fig|997884.3.peg.4300"/>
<dbReference type="STRING" id="997884.HMPREF1068_04193"/>
<dbReference type="EMBL" id="AGXS01000028">
    <property type="protein sequence ID" value="EIY43868.1"/>
    <property type="molecule type" value="Genomic_DNA"/>
</dbReference>
<evidence type="ECO:0000313" key="1">
    <source>
        <dbReference type="EMBL" id="EIY43868.1"/>
    </source>
</evidence>
<comment type="caution">
    <text evidence="1">The sequence shown here is derived from an EMBL/GenBank/DDBJ whole genome shotgun (WGS) entry which is preliminary data.</text>
</comment>
<dbReference type="Proteomes" id="UP000003089">
    <property type="component" value="Unassembled WGS sequence"/>
</dbReference>
<dbReference type="AlphaFoldDB" id="I9RMZ3"/>
<keyword evidence="2" id="KW-1185">Reference proteome</keyword>